<protein>
    <submittedName>
        <fullName evidence="3">Uncharacterized protein</fullName>
    </submittedName>
</protein>
<evidence type="ECO:0000256" key="1">
    <source>
        <dbReference type="SAM" id="Coils"/>
    </source>
</evidence>
<dbReference type="GeneID" id="59286007"/>
<feature type="region of interest" description="Disordered" evidence="2">
    <location>
        <begin position="425"/>
        <end position="476"/>
    </location>
</feature>
<organism evidence="3 4">
    <name type="scientific">Letharia columbiana</name>
    <dbReference type="NCBI Taxonomy" id="112416"/>
    <lineage>
        <taxon>Eukaryota</taxon>
        <taxon>Fungi</taxon>
        <taxon>Dikarya</taxon>
        <taxon>Ascomycota</taxon>
        <taxon>Pezizomycotina</taxon>
        <taxon>Lecanoromycetes</taxon>
        <taxon>OSLEUM clade</taxon>
        <taxon>Lecanoromycetidae</taxon>
        <taxon>Lecanorales</taxon>
        <taxon>Lecanorineae</taxon>
        <taxon>Parmeliaceae</taxon>
        <taxon>Letharia</taxon>
    </lineage>
</organism>
<dbReference type="OrthoDB" id="5416423at2759"/>
<dbReference type="EMBL" id="JACCJC010000014">
    <property type="protein sequence ID" value="KAF6237452.1"/>
    <property type="molecule type" value="Genomic_DNA"/>
</dbReference>
<feature type="coiled-coil region" evidence="1">
    <location>
        <begin position="5"/>
        <end position="32"/>
    </location>
</feature>
<reference evidence="3 4" key="1">
    <citation type="journal article" date="2020" name="Genomics">
        <title>Complete, high-quality genomes from long-read metagenomic sequencing of two wolf lichen thalli reveals enigmatic genome architecture.</title>
        <authorList>
            <person name="McKenzie S.K."/>
            <person name="Walston R.F."/>
            <person name="Allen J.L."/>
        </authorList>
    </citation>
    <scope>NUCLEOTIDE SEQUENCE [LARGE SCALE GENOMIC DNA]</scope>
    <source>
        <strain evidence="3">WasteWater2</strain>
    </source>
</reference>
<dbReference type="AlphaFoldDB" id="A0A8H6L6G1"/>
<keyword evidence="1" id="KW-0175">Coiled coil</keyword>
<dbReference type="Proteomes" id="UP000578531">
    <property type="component" value="Unassembled WGS sequence"/>
</dbReference>
<gene>
    <name evidence="3" type="ORF">HO173_004342</name>
</gene>
<comment type="caution">
    <text evidence="3">The sequence shown here is derived from an EMBL/GenBank/DDBJ whole genome shotgun (WGS) entry which is preliminary data.</text>
</comment>
<evidence type="ECO:0000256" key="2">
    <source>
        <dbReference type="SAM" id="MobiDB-lite"/>
    </source>
</evidence>
<accession>A0A8H6L6G1</accession>
<keyword evidence="4" id="KW-1185">Reference proteome</keyword>
<feature type="compositionally biased region" description="Basic and acidic residues" evidence="2">
    <location>
        <begin position="448"/>
        <end position="462"/>
    </location>
</feature>
<dbReference type="RefSeq" id="XP_037166776.1">
    <property type="nucleotide sequence ID" value="XM_037306266.1"/>
</dbReference>
<name>A0A8H6L6G1_9LECA</name>
<sequence length="564" mass="63633">MKQEINGLQRGLRQLQLEIHREEEEFKVIVNEINTTREGPHRKLLREMGDSATVVLMSLHETLITLIHEARIAFGTLLRLHVDQSAIEDQTMFELETNLSPEVGISLPMYYAFYYQPLFRLFGPLNLEPEVYSRTKMNGWIHGMRPTPDDPHKFSPEARALIDLVNNGNELLWTMNTLVAGLNACLTPENAVLVLSTAFSMRQFFEKGSQPTELQRPRYALDCTIGKRLAEDFTLISHLADRCGLQEETSRSFASSSVTRSHVTQELGLSANRDRADPPLALVALISQTLPWTVKLISGGEPHSMHHALFVYCRSRSVLQVHSSATIVNQFVNAIQSTGIPISVEEGAFREWQRFRAPGQKQRRTDTLEQPQASTAILTDPYVRQLKREYSPSMTPSAAFADPSTELDIDLLHHYQILNACHENISEKPGSNPIDVAKTRADAGQPSRIDEKAVDPEDRSDRAGAASPDPEPHPSRTMTVRRILEMYDGLRTRPRDADGRRGRFRRVVVESTRAVVWCVTSSSCNARPSRRDGSTPPAPARTFVFSRSEEWVREASVLAWRFSN</sequence>
<evidence type="ECO:0000313" key="4">
    <source>
        <dbReference type="Proteomes" id="UP000578531"/>
    </source>
</evidence>
<proteinExistence type="predicted"/>
<evidence type="ECO:0000313" key="3">
    <source>
        <dbReference type="EMBL" id="KAF6237452.1"/>
    </source>
</evidence>